<evidence type="ECO:0000256" key="2">
    <source>
        <dbReference type="ARBA" id="ARBA00022475"/>
    </source>
</evidence>
<feature type="transmembrane region" description="Helical" evidence="7">
    <location>
        <begin position="20"/>
        <end position="38"/>
    </location>
</feature>
<feature type="transmembrane region" description="Helical" evidence="7">
    <location>
        <begin position="151"/>
        <end position="168"/>
    </location>
</feature>
<dbReference type="AlphaFoldDB" id="A0A7Y9NLM4"/>
<sequence length="668" mass="76630">MAEWGRKEYSKAWPSRTPVWTWTAILLSFVFLAGMLTLEYQGSWTAAERLYLSDYLKSGARGKASATASSKYTLLEAVVGKGQQRLVIRDEIEAVPELDGRPGYRLTDEGVKDGISRLTWVAGVFNDRGLHRVMSEAVYADHESWEFYQKPVYATLAFFVLALFVAVPKDRARRMIWKHGRRLRGPELVTTAEFNTKLGRSKGLMSYLPDGVMFINEEMSWSDKLFHKNASHWARIPREREAMHFLIVGDSGTGKSAAIRQMLSQIWERGESAIVYDPAMEYLPQFYNEARGDVILNPMDARCPFWSPGDEVPHEAEALTLAASLFPDQGRENRFFVEAPRKIFAHLLNLKPTPQQLTYWMSNAEEIDKRVEGTELAAMIDRHAANQRSGVLGSLNMVADAFRLLPKESETTRRWNTVEWAQARKGWVFLTSKPTMRERMRPLMSLWLDLLVLRLMNEESTKRKTWFVLDELASLQRLPQLTTAVTENRKSNNPMVLGFQGKSQVEALYGHVAEAMLSQPATKIFLRTSEPYASEWISKAIGEIEVERFRESRTRGRFPRNTENEQRDITREPLVMASEVGGLDPLHGYLKHGNLVLRMRFPYLELANNAEKFVERKMTTAVVKPTAQPAPVEVREREPVMQRKPPQTVQKKQEQKPAEVNEQHPYFE</sequence>
<evidence type="ECO:0000256" key="5">
    <source>
        <dbReference type="ARBA" id="ARBA00023136"/>
    </source>
</evidence>
<evidence type="ECO:0000256" key="1">
    <source>
        <dbReference type="ARBA" id="ARBA00004651"/>
    </source>
</evidence>
<keyword evidence="4 7" id="KW-1133">Transmembrane helix</keyword>
<comment type="caution">
    <text evidence="9">The sequence shown here is derived from an EMBL/GenBank/DDBJ whole genome shotgun (WGS) entry which is preliminary data.</text>
</comment>
<dbReference type="InterPro" id="IPR019476">
    <property type="entry name" value="T4SS_TraD_DNA-bd"/>
</dbReference>
<evidence type="ECO:0000256" key="4">
    <source>
        <dbReference type="ARBA" id="ARBA00022989"/>
    </source>
</evidence>
<dbReference type="GO" id="GO:0005886">
    <property type="term" value="C:plasma membrane"/>
    <property type="evidence" value="ECO:0007669"/>
    <property type="project" value="UniProtKB-SubCell"/>
</dbReference>
<accession>A0A7Y9NLM4</accession>
<dbReference type="PANTHER" id="PTHR37937">
    <property type="entry name" value="CONJUGATIVE TRANSFER: DNA TRANSPORT"/>
    <property type="match status" value="1"/>
</dbReference>
<dbReference type="InterPro" id="IPR051539">
    <property type="entry name" value="T4SS-coupling_protein"/>
</dbReference>
<feature type="region of interest" description="Disordered" evidence="6">
    <location>
        <begin position="625"/>
        <end position="668"/>
    </location>
</feature>
<name>A0A7Y9NLM4_9BACT</name>
<dbReference type="EMBL" id="JACCCV010000001">
    <property type="protein sequence ID" value="NYF51080.1"/>
    <property type="molecule type" value="Genomic_DNA"/>
</dbReference>
<dbReference type="Proteomes" id="UP000534186">
    <property type="component" value="Unassembled WGS sequence"/>
</dbReference>
<evidence type="ECO:0000313" key="9">
    <source>
        <dbReference type="EMBL" id="NYF51080.1"/>
    </source>
</evidence>
<evidence type="ECO:0000259" key="8">
    <source>
        <dbReference type="Pfam" id="PF10412"/>
    </source>
</evidence>
<gene>
    <name evidence="9" type="ORF">HDF12_001445</name>
</gene>
<feature type="domain" description="Type IV secretion system coupling protein TraD DNA-binding" evidence="8">
    <location>
        <begin position="236"/>
        <end position="592"/>
    </location>
</feature>
<evidence type="ECO:0000256" key="3">
    <source>
        <dbReference type="ARBA" id="ARBA00022692"/>
    </source>
</evidence>
<reference evidence="9 10" key="1">
    <citation type="submission" date="2020-07" db="EMBL/GenBank/DDBJ databases">
        <title>Genomic Encyclopedia of Type Strains, Phase IV (KMG-V): Genome sequencing to study the core and pangenomes of soil and plant-associated prokaryotes.</title>
        <authorList>
            <person name="Whitman W."/>
        </authorList>
    </citation>
    <scope>NUCLEOTIDE SEQUENCE [LARGE SCALE GENOMIC DNA]</scope>
    <source>
        <strain evidence="9 10">M8UP30</strain>
    </source>
</reference>
<dbReference type="InterPro" id="IPR027417">
    <property type="entry name" value="P-loop_NTPase"/>
</dbReference>
<organism evidence="9 10">
    <name type="scientific">Tunturiibacter lichenicola</name>
    <dbReference type="NCBI Taxonomy" id="2051959"/>
    <lineage>
        <taxon>Bacteria</taxon>
        <taxon>Pseudomonadati</taxon>
        <taxon>Acidobacteriota</taxon>
        <taxon>Terriglobia</taxon>
        <taxon>Terriglobales</taxon>
        <taxon>Acidobacteriaceae</taxon>
        <taxon>Tunturiibacter</taxon>
    </lineage>
</organism>
<dbReference type="CDD" id="cd01127">
    <property type="entry name" value="TrwB_TraG_TraD_VirD4"/>
    <property type="match status" value="1"/>
</dbReference>
<keyword evidence="2" id="KW-1003">Cell membrane</keyword>
<evidence type="ECO:0000256" key="7">
    <source>
        <dbReference type="SAM" id="Phobius"/>
    </source>
</evidence>
<keyword evidence="3 7" id="KW-0812">Transmembrane</keyword>
<comment type="subcellular location">
    <subcellularLocation>
        <location evidence="1">Cell membrane</location>
        <topology evidence="1">Multi-pass membrane protein</topology>
    </subcellularLocation>
</comment>
<proteinExistence type="predicted"/>
<dbReference type="PANTHER" id="PTHR37937:SF1">
    <property type="entry name" value="CONJUGATIVE TRANSFER: DNA TRANSPORT"/>
    <property type="match status" value="1"/>
</dbReference>
<keyword evidence="5 7" id="KW-0472">Membrane</keyword>
<dbReference type="SUPFAM" id="SSF52540">
    <property type="entry name" value="P-loop containing nucleoside triphosphate hydrolases"/>
    <property type="match status" value="1"/>
</dbReference>
<dbReference type="Gene3D" id="3.40.50.300">
    <property type="entry name" value="P-loop containing nucleotide triphosphate hydrolases"/>
    <property type="match status" value="2"/>
</dbReference>
<protein>
    <recommendedName>
        <fullName evidence="8">Type IV secretion system coupling protein TraD DNA-binding domain-containing protein</fullName>
    </recommendedName>
</protein>
<evidence type="ECO:0000313" key="10">
    <source>
        <dbReference type="Proteomes" id="UP000534186"/>
    </source>
</evidence>
<dbReference type="Pfam" id="PF10412">
    <property type="entry name" value="TrwB_AAD_bind"/>
    <property type="match status" value="1"/>
</dbReference>
<feature type="compositionally biased region" description="Basic and acidic residues" evidence="6">
    <location>
        <begin position="651"/>
        <end position="668"/>
    </location>
</feature>
<evidence type="ECO:0000256" key="6">
    <source>
        <dbReference type="SAM" id="MobiDB-lite"/>
    </source>
</evidence>